<evidence type="ECO:0000259" key="10">
    <source>
        <dbReference type="PROSITE" id="PS50850"/>
    </source>
</evidence>
<feature type="transmembrane region" description="Helical" evidence="9">
    <location>
        <begin position="82"/>
        <end position="105"/>
    </location>
</feature>
<comment type="similarity">
    <text evidence="7">Belongs to the major facilitator superfamily. DHA1 family. Polyamines/proton antiporter (TC 2.A.1.2.16) subfamily.</text>
</comment>
<gene>
    <name evidence="11" type="ORF">PG999_001461</name>
</gene>
<dbReference type="Gene3D" id="1.20.1250.20">
    <property type="entry name" value="MFS general substrate transporter like domains"/>
    <property type="match status" value="1"/>
</dbReference>
<feature type="region of interest" description="Disordered" evidence="8">
    <location>
        <begin position="1"/>
        <end position="28"/>
    </location>
</feature>
<dbReference type="InterPro" id="IPR011701">
    <property type="entry name" value="MFS"/>
</dbReference>
<keyword evidence="12" id="KW-1185">Reference proteome</keyword>
<evidence type="ECO:0000256" key="6">
    <source>
        <dbReference type="ARBA" id="ARBA00023136"/>
    </source>
</evidence>
<evidence type="ECO:0000256" key="5">
    <source>
        <dbReference type="ARBA" id="ARBA00022989"/>
    </source>
</evidence>
<keyword evidence="5 9" id="KW-1133">Transmembrane helix</keyword>
<feature type="compositionally biased region" description="Low complexity" evidence="8">
    <location>
        <begin position="1"/>
        <end position="13"/>
    </location>
</feature>
<dbReference type="Pfam" id="PF07690">
    <property type="entry name" value="MFS_1"/>
    <property type="match status" value="1"/>
</dbReference>
<comment type="caution">
    <text evidence="11">The sequence shown here is derived from an EMBL/GenBank/DDBJ whole genome shotgun (WGS) entry which is preliminary data.</text>
</comment>
<dbReference type="CDD" id="cd17323">
    <property type="entry name" value="MFS_Tpo1_MDR_like"/>
    <property type="match status" value="1"/>
</dbReference>
<evidence type="ECO:0000256" key="9">
    <source>
        <dbReference type="SAM" id="Phobius"/>
    </source>
</evidence>
<evidence type="ECO:0000256" key="1">
    <source>
        <dbReference type="ARBA" id="ARBA00004651"/>
    </source>
</evidence>
<sequence length="539" mass="58752">MSLSSSSDPTRSGSRSRRDSSGVPRAQQHVSHYKLLTNTAGVTDEVRMRRYPGAGTKTSPYIVDFLDKDPYNPLQMPRWKKYICTFLVAFATLAVTFISSAYSGAVPSINAEFGVSPSLSILGLSLFVLGFALGPLVWAPMSEHFGRRPTFFGTYLVLTAFNSACVGANSFATLVVLRFFAGVFGASCLTNAGATIADMFDAKERGSMLAIFVAAPLLGPSIGPIVGGYLGAAAGWRAVHGLFAGFTGLLWLLIALIVPETYAPALLSKRAAKLSSMTQHVYVAKTSLNSNKTLAEQYKIVFSRPWVLLFREPIVLLISICMAILYGTLYILFPLLPPIFISSHGWSTQTSELSFLGVAVGMGAGVIHCIYNNKHYVRIAEQHDGFPPPEVRLRIAIPASVAFPVGFFWFAWSNGPENPWIWPMIGTVIFSYGLVVMFLSLTNYLIDTYLVFAASVFAGNTVLRSVFAAVFPLFTTPMLHNLGIHWAASVPGFLALLCMPFPICFYKYGHLIRRKGKYATEAEQILLQLRNPATAPAGN</sequence>
<evidence type="ECO:0000256" key="7">
    <source>
        <dbReference type="ARBA" id="ARBA00038459"/>
    </source>
</evidence>
<dbReference type="PANTHER" id="PTHR23502">
    <property type="entry name" value="MAJOR FACILITATOR SUPERFAMILY"/>
    <property type="match status" value="1"/>
</dbReference>
<dbReference type="SUPFAM" id="SSF103473">
    <property type="entry name" value="MFS general substrate transporter"/>
    <property type="match status" value="1"/>
</dbReference>
<dbReference type="InterPro" id="IPR020846">
    <property type="entry name" value="MFS_dom"/>
</dbReference>
<feature type="transmembrane region" description="Helical" evidence="9">
    <location>
        <begin position="209"/>
        <end position="230"/>
    </location>
</feature>
<dbReference type="FunFam" id="1.20.1250.20:FF:000011">
    <property type="entry name" value="MFS multidrug transporter, putative"/>
    <property type="match status" value="1"/>
</dbReference>
<feature type="transmembrane region" description="Helical" evidence="9">
    <location>
        <begin position="314"/>
        <end position="333"/>
    </location>
</feature>
<feature type="transmembrane region" description="Helical" evidence="9">
    <location>
        <begin position="353"/>
        <end position="371"/>
    </location>
</feature>
<evidence type="ECO:0000256" key="8">
    <source>
        <dbReference type="SAM" id="MobiDB-lite"/>
    </source>
</evidence>
<evidence type="ECO:0000313" key="11">
    <source>
        <dbReference type="EMBL" id="KAK8133288.1"/>
    </source>
</evidence>
<proteinExistence type="inferred from homology"/>
<feature type="transmembrane region" description="Helical" evidence="9">
    <location>
        <begin position="151"/>
        <end position="171"/>
    </location>
</feature>
<feature type="transmembrane region" description="Helical" evidence="9">
    <location>
        <begin position="486"/>
        <end position="508"/>
    </location>
</feature>
<keyword evidence="4 9" id="KW-0812">Transmembrane</keyword>
<dbReference type="GO" id="GO:0005886">
    <property type="term" value="C:plasma membrane"/>
    <property type="evidence" value="ECO:0007669"/>
    <property type="project" value="UniProtKB-SubCell"/>
</dbReference>
<name>A0AAW0REQ0_9PEZI</name>
<dbReference type="AlphaFoldDB" id="A0AAW0REQ0"/>
<feature type="transmembrane region" description="Helical" evidence="9">
    <location>
        <begin position="117"/>
        <end position="139"/>
    </location>
</feature>
<evidence type="ECO:0000256" key="4">
    <source>
        <dbReference type="ARBA" id="ARBA00022692"/>
    </source>
</evidence>
<keyword evidence="2" id="KW-0813">Transport</keyword>
<feature type="transmembrane region" description="Helical" evidence="9">
    <location>
        <begin position="242"/>
        <end position="267"/>
    </location>
</feature>
<keyword evidence="3" id="KW-1003">Cell membrane</keyword>
<dbReference type="Proteomes" id="UP001392437">
    <property type="component" value="Unassembled WGS sequence"/>
</dbReference>
<dbReference type="PANTHER" id="PTHR23502:SF186">
    <property type="entry name" value="MAJOR FACILITATOR SUPERFAMILY (MFS) PROFILE DOMAIN-CONTAINING PROTEIN"/>
    <property type="match status" value="1"/>
</dbReference>
<feature type="domain" description="Major facilitator superfamily (MFS) profile" evidence="10">
    <location>
        <begin position="84"/>
        <end position="539"/>
    </location>
</feature>
<reference evidence="11 12" key="1">
    <citation type="submission" date="2023-01" db="EMBL/GenBank/DDBJ databases">
        <title>Analysis of 21 Apiospora genomes using comparative genomics revels a genus with tremendous synthesis potential of carbohydrate active enzymes and secondary metabolites.</title>
        <authorList>
            <person name="Sorensen T."/>
        </authorList>
    </citation>
    <scope>NUCLEOTIDE SEQUENCE [LARGE SCALE GENOMIC DNA]</scope>
    <source>
        <strain evidence="11 12">CBS 117206</strain>
    </source>
</reference>
<dbReference type="InterPro" id="IPR036259">
    <property type="entry name" value="MFS_trans_sf"/>
</dbReference>
<feature type="transmembrane region" description="Helical" evidence="9">
    <location>
        <begin position="177"/>
        <end position="197"/>
    </location>
</feature>
<evidence type="ECO:0000313" key="12">
    <source>
        <dbReference type="Proteomes" id="UP001392437"/>
    </source>
</evidence>
<feature type="transmembrane region" description="Helical" evidence="9">
    <location>
        <begin position="449"/>
        <end position="474"/>
    </location>
</feature>
<comment type="subcellular location">
    <subcellularLocation>
        <location evidence="1">Cell membrane</location>
        <topology evidence="1">Multi-pass membrane protein</topology>
    </subcellularLocation>
</comment>
<feature type="transmembrane region" description="Helical" evidence="9">
    <location>
        <begin position="391"/>
        <end position="412"/>
    </location>
</feature>
<organism evidence="11 12">
    <name type="scientific">Apiospora kogelbergensis</name>
    <dbReference type="NCBI Taxonomy" id="1337665"/>
    <lineage>
        <taxon>Eukaryota</taxon>
        <taxon>Fungi</taxon>
        <taxon>Dikarya</taxon>
        <taxon>Ascomycota</taxon>
        <taxon>Pezizomycotina</taxon>
        <taxon>Sordariomycetes</taxon>
        <taxon>Xylariomycetidae</taxon>
        <taxon>Amphisphaeriales</taxon>
        <taxon>Apiosporaceae</taxon>
        <taxon>Apiospora</taxon>
    </lineage>
</organism>
<evidence type="ECO:0000256" key="2">
    <source>
        <dbReference type="ARBA" id="ARBA00022448"/>
    </source>
</evidence>
<keyword evidence="6 9" id="KW-0472">Membrane</keyword>
<dbReference type="GO" id="GO:0022857">
    <property type="term" value="F:transmembrane transporter activity"/>
    <property type="evidence" value="ECO:0007669"/>
    <property type="project" value="InterPro"/>
</dbReference>
<dbReference type="PROSITE" id="PS50850">
    <property type="entry name" value="MFS"/>
    <property type="match status" value="1"/>
</dbReference>
<evidence type="ECO:0000256" key="3">
    <source>
        <dbReference type="ARBA" id="ARBA00022475"/>
    </source>
</evidence>
<protein>
    <submittedName>
        <fullName evidence="11">Efflux pump FUBT</fullName>
    </submittedName>
</protein>
<dbReference type="EMBL" id="JAQQWP010000001">
    <property type="protein sequence ID" value="KAK8133288.1"/>
    <property type="molecule type" value="Genomic_DNA"/>
</dbReference>
<accession>A0AAW0REQ0</accession>
<feature type="transmembrane region" description="Helical" evidence="9">
    <location>
        <begin position="424"/>
        <end position="442"/>
    </location>
</feature>